<dbReference type="AlphaFoldDB" id="A0A0A6VFB3"/>
<evidence type="ECO:0000256" key="9">
    <source>
        <dbReference type="ARBA" id="ARBA00023002"/>
    </source>
</evidence>
<evidence type="ECO:0000256" key="3">
    <source>
        <dbReference type="ARBA" id="ARBA00022475"/>
    </source>
</evidence>
<dbReference type="NCBIfam" id="TIGR00351">
    <property type="entry name" value="narI"/>
    <property type="match status" value="1"/>
</dbReference>
<keyword evidence="19" id="KW-1185">Reference proteome</keyword>
<dbReference type="FunFam" id="1.20.950.20:FF:000001">
    <property type="entry name" value="Respiratory nitrate reductase subunit gamma"/>
    <property type="match status" value="1"/>
</dbReference>
<feature type="binding site" description="axial binding residue" evidence="13">
    <location>
        <position position="54"/>
    </location>
    <ligand>
        <name>heme b</name>
        <dbReference type="ChEBI" id="CHEBI:60344"/>
        <label>1</label>
    </ligand>
    <ligandPart>
        <name>Fe</name>
        <dbReference type="ChEBI" id="CHEBI:18248"/>
    </ligandPart>
</feature>
<keyword evidence="5 14" id="KW-0812">Transmembrane</keyword>
<dbReference type="EMBL" id="JAAIWK010000043">
    <property type="protein sequence ID" value="NEY21666.1"/>
    <property type="molecule type" value="Genomic_DNA"/>
</dbReference>
<dbReference type="GO" id="GO:0008940">
    <property type="term" value="F:nitrate reductase activity"/>
    <property type="evidence" value="ECO:0007669"/>
    <property type="project" value="InterPro"/>
</dbReference>
<feature type="transmembrane region" description="Helical" evidence="14">
    <location>
        <begin position="184"/>
        <end position="212"/>
    </location>
</feature>
<dbReference type="Gene3D" id="1.20.950.20">
    <property type="entry name" value="Transmembrane di-heme cytochromes, Chain C"/>
    <property type="match status" value="1"/>
</dbReference>
<dbReference type="EC" id="1.7.99.4" evidence="17"/>
<keyword evidence="3" id="KW-1003">Cell membrane</keyword>
<evidence type="ECO:0000313" key="17">
    <source>
        <dbReference type="EMBL" id="NEY21666.1"/>
    </source>
</evidence>
<evidence type="ECO:0000256" key="13">
    <source>
        <dbReference type="PIRSR" id="PIRSR603816-1"/>
    </source>
</evidence>
<keyword evidence="9 17" id="KW-0560">Oxidoreductase</keyword>
<name>A0A0A6VFB3_9BACI</name>
<keyword evidence="4 13" id="KW-0349">Heme</keyword>
<dbReference type="GO" id="GO:0019645">
    <property type="term" value="P:anaerobic electron transport chain"/>
    <property type="evidence" value="ECO:0007669"/>
    <property type="project" value="TreeGrafter"/>
</dbReference>
<evidence type="ECO:0000256" key="14">
    <source>
        <dbReference type="SAM" id="Phobius"/>
    </source>
</evidence>
<evidence type="ECO:0000256" key="1">
    <source>
        <dbReference type="ARBA" id="ARBA00004651"/>
    </source>
</evidence>
<dbReference type="OrthoDB" id="9788113at2"/>
<feature type="domain" description="NarG-like" evidence="15">
    <location>
        <begin position="3"/>
        <end position="222"/>
    </location>
</feature>
<keyword evidence="8 14" id="KW-1133">Transmembrane helix</keyword>
<keyword evidence="11" id="KW-0534">Nitrate assimilation</keyword>
<feature type="transmembrane region" description="Helical" evidence="14">
    <location>
        <begin position="88"/>
        <end position="107"/>
    </location>
</feature>
<dbReference type="InterPro" id="IPR023234">
    <property type="entry name" value="NarG-like_domain"/>
</dbReference>
<sequence length="233" mass="27193">MVNQFLWGYLPYIVLTIFIGGHIFRYQHDQFGWTSKSSEFLEKKRLRIGSLMFHWGFLFVVGGHVMGILIPKTVYDTFGITEEFYHKIAIGFGVPAGIVSIIGLFILLYRRISVKRILKTSTKSDMLVLVFLAIIMLSGLSSTFLNIDPKGFDYRATIGPWFRSIFLFRADPAYMSDVPIWFKIHIIAAFGIFAVWPFTRLVHVFSFPLRYFSRSYVVYRKRMPNEEKKHQSF</sequence>
<evidence type="ECO:0000313" key="16">
    <source>
        <dbReference type="EMBL" id="KHD85259.1"/>
    </source>
</evidence>
<dbReference type="InterPro" id="IPR036197">
    <property type="entry name" value="NarG-like_sf"/>
</dbReference>
<keyword evidence="12 14" id="KW-0472">Membrane</keyword>
<evidence type="ECO:0000256" key="11">
    <source>
        <dbReference type="ARBA" id="ARBA00023063"/>
    </source>
</evidence>
<evidence type="ECO:0000256" key="4">
    <source>
        <dbReference type="ARBA" id="ARBA00022617"/>
    </source>
</evidence>
<dbReference type="InterPro" id="IPR051936">
    <property type="entry name" value="Heme-iron_electron_transfer"/>
</dbReference>
<dbReference type="PANTHER" id="PTHR30598:SF3">
    <property type="entry name" value="RESPIRATORY NITRATE REDUCTASE 1 GAMMA CHAIN"/>
    <property type="match status" value="1"/>
</dbReference>
<evidence type="ECO:0000313" key="19">
    <source>
        <dbReference type="Proteomes" id="UP000476934"/>
    </source>
</evidence>
<dbReference type="Proteomes" id="UP000030588">
    <property type="component" value="Unassembled WGS sequence"/>
</dbReference>
<evidence type="ECO:0000259" key="15">
    <source>
        <dbReference type="Pfam" id="PF02665"/>
    </source>
</evidence>
<dbReference type="GO" id="GO:0009055">
    <property type="term" value="F:electron transfer activity"/>
    <property type="evidence" value="ECO:0007669"/>
    <property type="project" value="TreeGrafter"/>
</dbReference>
<comment type="caution">
    <text evidence="16">The sequence shown here is derived from an EMBL/GenBank/DDBJ whole genome shotgun (WGS) entry which is preliminary data.</text>
</comment>
<dbReference type="Pfam" id="PF02665">
    <property type="entry name" value="Nitrate_red_gam"/>
    <property type="match status" value="1"/>
</dbReference>
<dbReference type="STRING" id="363870.NG54_10480"/>
<evidence type="ECO:0000256" key="12">
    <source>
        <dbReference type="ARBA" id="ARBA00023136"/>
    </source>
</evidence>
<feature type="transmembrane region" description="Helical" evidence="14">
    <location>
        <begin position="127"/>
        <end position="147"/>
    </location>
</feature>
<comment type="subcellular location">
    <subcellularLocation>
        <location evidence="1">Cell membrane</location>
        <topology evidence="1">Multi-pass membrane protein</topology>
    </subcellularLocation>
</comment>
<feature type="binding site" description="axial binding residue" evidence="13">
    <location>
        <position position="185"/>
    </location>
    <ligand>
        <name>heme b</name>
        <dbReference type="ChEBI" id="CHEBI:60344"/>
        <label>1</label>
    </ligand>
    <ligandPart>
        <name>Fe</name>
        <dbReference type="ChEBI" id="CHEBI:18248"/>
    </ligandPart>
</feature>
<evidence type="ECO:0000256" key="5">
    <source>
        <dbReference type="ARBA" id="ARBA00022692"/>
    </source>
</evidence>
<protein>
    <submittedName>
        <fullName evidence="16 17">Nitrate reductase</fullName>
        <ecNumber evidence="17">1.7.99.4</ecNumber>
    </submittedName>
</protein>
<dbReference type="Proteomes" id="UP000476934">
    <property type="component" value="Unassembled WGS sequence"/>
</dbReference>
<dbReference type="EMBL" id="JRUN01000028">
    <property type="protein sequence ID" value="KHD85259.1"/>
    <property type="molecule type" value="Genomic_DNA"/>
</dbReference>
<dbReference type="GO" id="GO:0009325">
    <property type="term" value="C:nitrate reductase complex"/>
    <property type="evidence" value="ECO:0007669"/>
    <property type="project" value="InterPro"/>
</dbReference>
<dbReference type="SUPFAM" id="SSF103501">
    <property type="entry name" value="Respiratory nitrate reductase 1 gamma chain"/>
    <property type="match status" value="1"/>
</dbReference>
<organism evidence="16 18">
    <name type="scientific">Heyndrickxia ginsengihumi</name>
    <dbReference type="NCBI Taxonomy" id="363870"/>
    <lineage>
        <taxon>Bacteria</taxon>
        <taxon>Bacillati</taxon>
        <taxon>Bacillota</taxon>
        <taxon>Bacilli</taxon>
        <taxon>Bacillales</taxon>
        <taxon>Bacillaceae</taxon>
        <taxon>Heyndrickxia</taxon>
    </lineage>
</organism>
<evidence type="ECO:0000256" key="7">
    <source>
        <dbReference type="ARBA" id="ARBA00022982"/>
    </source>
</evidence>
<keyword evidence="10 13" id="KW-0408">Iron</keyword>
<evidence type="ECO:0000256" key="2">
    <source>
        <dbReference type="ARBA" id="ARBA00022448"/>
    </source>
</evidence>
<dbReference type="GO" id="GO:0020037">
    <property type="term" value="F:heme binding"/>
    <property type="evidence" value="ECO:0007669"/>
    <property type="project" value="TreeGrafter"/>
</dbReference>
<gene>
    <name evidence="17" type="primary">narI</name>
    <name evidence="17" type="ORF">G4D61_17245</name>
    <name evidence="16" type="ORF">NG54_10480</name>
</gene>
<feature type="binding site" description="axial binding residue" evidence="13">
    <location>
        <position position="64"/>
    </location>
    <ligand>
        <name>heme b</name>
        <dbReference type="ChEBI" id="CHEBI:60344"/>
        <label>1</label>
    </ligand>
    <ligandPart>
        <name>Fe</name>
        <dbReference type="ChEBI" id="CHEBI:18248"/>
    </ligandPart>
</feature>
<evidence type="ECO:0000313" key="18">
    <source>
        <dbReference type="Proteomes" id="UP000030588"/>
    </source>
</evidence>
<keyword evidence="7" id="KW-0249">Electron transport</keyword>
<reference evidence="17 19" key="3">
    <citation type="submission" date="2020-03" db="EMBL/GenBank/DDBJ databases">
        <title>Bacillus aquiflavi sp. nov., isolated from yellow water of strong flavor Chinese baijiu in Yibin region of China.</title>
        <authorList>
            <person name="Xie J."/>
        </authorList>
    </citation>
    <scope>NUCLEOTIDE SEQUENCE [LARGE SCALE GENOMIC DNA]</scope>
    <source>
        <strain evidence="17 19">Gsoil 114</strain>
    </source>
</reference>
<proteinExistence type="predicted"/>
<dbReference type="RefSeq" id="WP_025727937.1">
    <property type="nucleotide sequence ID" value="NZ_JAAIWK010000043.1"/>
</dbReference>
<dbReference type="GO" id="GO:0046872">
    <property type="term" value="F:metal ion binding"/>
    <property type="evidence" value="ECO:0007669"/>
    <property type="project" value="UniProtKB-KW"/>
</dbReference>
<evidence type="ECO:0000256" key="6">
    <source>
        <dbReference type="ARBA" id="ARBA00022723"/>
    </source>
</evidence>
<reference evidence="17" key="2">
    <citation type="submission" date="2020-02" db="EMBL/GenBank/DDBJ databases">
        <authorList>
            <person name="Feng H."/>
        </authorList>
    </citation>
    <scope>NUCLEOTIDE SEQUENCE [LARGE SCALE GENOMIC DNA]</scope>
    <source>
        <strain evidence="17">Gsoil 114</strain>
    </source>
</reference>
<keyword evidence="2" id="KW-0813">Transport</keyword>
<evidence type="ECO:0000256" key="8">
    <source>
        <dbReference type="ARBA" id="ARBA00022989"/>
    </source>
</evidence>
<dbReference type="InterPro" id="IPR003816">
    <property type="entry name" value="Nitrate_red_gam"/>
</dbReference>
<keyword evidence="6" id="KW-0479">Metal-binding</keyword>
<accession>A0A0A6VFB3</accession>
<feature type="transmembrane region" description="Helical" evidence="14">
    <location>
        <begin position="46"/>
        <end position="68"/>
    </location>
</feature>
<feature type="transmembrane region" description="Helical" evidence="14">
    <location>
        <begin position="6"/>
        <end position="25"/>
    </location>
</feature>
<dbReference type="PANTHER" id="PTHR30598">
    <property type="entry name" value="NITRATE REDUCTASE PRIVATE CHAPERONE, REDOX ENZYME MATURATION PROTEIN REMP FAMILY"/>
    <property type="match status" value="1"/>
</dbReference>
<evidence type="ECO:0000256" key="10">
    <source>
        <dbReference type="ARBA" id="ARBA00023004"/>
    </source>
</evidence>
<dbReference type="GO" id="GO:0042128">
    <property type="term" value="P:nitrate assimilation"/>
    <property type="evidence" value="ECO:0007669"/>
    <property type="project" value="UniProtKB-KW"/>
</dbReference>
<dbReference type="GO" id="GO:0005886">
    <property type="term" value="C:plasma membrane"/>
    <property type="evidence" value="ECO:0007669"/>
    <property type="project" value="UniProtKB-SubCell"/>
</dbReference>
<feature type="binding site" description="axial binding residue" evidence="13">
    <location>
        <position position="203"/>
    </location>
    <ligand>
        <name>heme b</name>
        <dbReference type="ChEBI" id="CHEBI:60344"/>
        <label>1</label>
    </ligand>
    <ligandPart>
        <name>Fe</name>
        <dbReference type="ChEBI" id="CHEBI:18248"/>
    </ligandPart>
</feature>
<reference evidence="16 18" key="1">
    <citation type="submission" date="2014-10" db="EMBL/GenBank/DDBJ databases">
        <title>Draft genome of phytase producing Bacillus ginsengihumi strain M2.11.</title>
        <authorList>
            <person name="Toymentseva A."/>
            <person name="Boulygina E.A."/>
            <person name="Kazakov S.V."/>
            <person name="Kayumov I."/>
            <person name="Suleimanova A.D."/>
            <person name="Mardanova A.M."/>
            <person name="Maria S.N."/>
            <person name="Sergey M.Y."/>
            <person name="Sharipova M.R."/>
        </authorList>
    </citation>
    <scope>NUCLEOTIDE SEQUENCE [LARGE SCALE GENOMIC DNA]</scope>
    <source>
        <strain evidence="16 18">M2.11</strain>
    </source>
</reference>